<dbReference type="SMART" id="SM00860">
    <property type="entry name" value="SMI1_KNR4"/>
    <property type="match status" value="1"/>
</dbReference>
<dbReference type="AlphaFoldDB" id="A0A0S7BGF2"/>
<evidence type="ECO:0000313" key="3">
    <source>
        <dbReference type="Proteomes" id="UP000055060"/>
    </source>
</evidence>
<dbReference type="Gene3D" id="3.40.1580.10">
    <property type="entry name" value="SMI1/KNR4-like"/>
    <property type="match status" value="1"/>
</dbReference>
<dbReference type="Proteomes" id="UP000055060">
    <property type="component" value="Unassembled WGS sequence"/>
</dbReference>
<keyword evidence="3" id="KW-1185">Reference proteome</keyword>
<dbReference type="InterPro" id="IPR037883">
    <property type="entry name" value="Knr4/Smi1-like_sf"/>
</dbReference>
<dbReference type="Pfam" id="PF09346">
    <property type="entry name" value="SMI1_KNR4"/>
    <property type="match status" value="1"/>
</dbReference>
<sequence>MIADQWTDLLQSWSRHILATGYDRNVLPAEVIDQKNQWIGYSGAGEEQIAQAEARLKTRLPESYREFLKVSNGWPTGGPYVGRILPIEEIEWVSARKRDWLEGWKLGFGSDDPSVFREIMGFDLRLLEGGLEISDERDIGVYLLMPGLKSADGEWEAWCFEAEGGAMRYRSFDELMQAEYRKVKDLVDEDNANFGSQKSPDSVWNDLSSLLAEFEKEIEAQTKIANSESWELAQYEVGIRDELQCGWQRLSQIQEQTRDPEEVRHALVSLMGEFENRWHQKFLDMKQEPETKILEKMRLSATGEGARRTMGIIQWFLKEHKVL</sequence>
<evidence type="ECO:0000259" key="1">
    <source>
        <dbReference type="SMART" id="SM00860"/>
    </source>
</evidence>
<accession>A0A0S7BGF2</accession>
<organism evidence="2">
    <name type="scientific">Longilinea arvoryzae</name>
    <dbReference type="NCBI Taxonomy" id="360412"/>
    <lineage>
        <taxon>Bacteria</taxon>
        <taxon>Bacillati</taxon>
        <taxon>Chloroflexota</taxon>
        <taxon>Anaerolineae</taxon>
        <taxon>Anaerolineales</taxon>
        <taxon>Anaerolineaceae</taxon>
        <taxon>Longilinea</taxon>
    </lineage>
</organism>
<feature type="domain" description="Knr4/Smi1-like" evidence="1">
    <location>
        <begin position="43"/>
        <end position="178"/>
    </location>
</feature>
<proteinExistence type="predicted"/>
<dbReference type="OrthoDB" id="458118at2"/>
<evidence type="ECO:0000313" key="2">
    <source>
        <dbReference type="EMBL" id="GAP13619.1"/>
    </source>
</evidence>
<reference evidence="2" key="1">
    <citation type="submission" date="2015-07" db="EMBL/GenBank/DDBJ databases">
        <title>Draft Genome Sequences of Anaerolinea thermolimosa IMO-1, Bellilinea caldifistulae GOMI-1, Leptolinea tardivitalis YMTK-2, Levilinea saccharolytica KIBI-1,Longilinea arvoryzae KOME-1, Previously Described as Members of the Anaerolineaceae (Chloroflexi).</title>
        <authorList>
            <person name="Sekiguchi Y."/>
            <person name="Ohashi A."/>
            <person name="Matsuura N."/>
            <person name="Tourlousse M.D."/>
        </authorList>
    </citation>
    <scope>NUCLEOTIDE SEQUENCE [LARGE SCALE GENOMIC DNA]</scope>
    <source>
        <strain evidence="2">KOME-1</strain>
    </source>
</reference>
<name>A0A0S7BGF2_9CHLR</name>
<dbReference type="SUPFAM" id="SSF160631">
    <property type="entry name" value="SMI1/KNR4-like"/>
    <property type="match status" value="1"/>
</dbReference>
<dbReference type="InterPro" id="IPR018958">
    <property type="entry name" value="Knr4/Smi1-like_dom"/>
</dbReference>
<dbReference type="STRING" id="360412.LARV_01374"/>
<gene>
    <name evidence="2" type="ORF">LARV_01374</name>
</gene>
<protein>
    <recommendedName>
        <fullName evidence="1">Knr4/Smi1-like domain-containing protein</fullName>
    </recommendedName>
</protein>
<dbReference type="EMBL" id="DF967972">
    <property type="protein sequence ID" value="GAP13619.1"/>
    <property type="molecule type" value="Genomic_DNA"/>
</dbReference>